<proteinExistence type="predicted"/>
<gene>
    <name evidence="1" type="ORF">I8J31_20650</name>
</gene>
<dbReference type="RefSeq" id="WP_199470472.1">
    <property type="nucleotide sequence ID" value="NZ_JAEMNX010000064.1"/>
</dbReference>
<dbReference type="AlphaFoldDB" id="A0A934JZC7"/>
<organism evidence="1 2">
    <name type="scientific">Marinomonas transparens</name>
    <dbReference type="NCBI Taxonomy" id="2795388"/>
    <lineage>
        <taxon>Bacteria</taxon>
        <taxon>Pseudomonadati</taxon>
        <taxon>Pseudomonadota</taxon>
        <taxon>Gammaproteobacteria</taxon>
        <taxon>Oceanospirillales</taxon>
        <taxon>Oceanospirillaceae</taxon>
        <taxon>Marinomonas</taxon>
    </lineage>
</organism>
<dbReference type="EMBL" id="JAEMNX010000064">
    <property type="protein sequence ID" value="MBJ7540080.1"/>
    <property type="molecule type" value="Genomic_DNA"/>
</dbReference>
<name>A0A934JZC7_9GAMM</name>
<accession>A0A934JZC7</accession>
<dbReference type="Proteomes" id="UP000628710">
    <property type="component" value="Unassembled WGS sequence"/>
</dbReference>
<evidence type="ECO:0000313" key="1">
    <source>
        <dbReference type="EMBL" id="MBJ7540080.1"/>
    </source>
</evidence>
<evidence type="ECO:0000313" key="2">
    <source>
        <dbReference type="Proteomes" id="UP000628710"/>
    </source>
</evidence>
<protein>
    <submittedName>
        <fullName evidence="1">Uncharacterized protein</fullName>
    </submittedName>
</protein>
<comment type="caution">
    <text evidence="1">The sequence shown here is derived from an EMBL/GenBank/DDBJ whole genome shotgun (WGS) entry which is preliminary data.</text>
</comment>
<keyword evidence="2" id="KW-1185">Reference proteome</keyword>
<sequence>MKQPYENVYIGNFIFALGFQAAQTNKGLSDKSVQLVQQTPDEQKLNDLFVNWSGKSFIFEFKRDKEKIGTELEKEAKKNLNESLNSSVNEKVLILSNKSHFLGFGLENTLGFVPYSTIHNEIDRYYMLDKFCSAIIGGQFDLGLNYDELKEYLSFIESATGSTTDGCGGFILNVADDGSVNMIPFENVDVLSQSLNIEPEPPTPTMTYRMR</sequence>
<reference evidence="1" key="1">
    <citation type="submission" date="2020-12" db="EMBL/GenBank/DDBJ databases">
        <title>Marinomonas arctica sp. nov., a psychrotolerant bacterium isolated from the Arctic.</title>
        <authorList>
            <person name="Zhang Y."/>
        </authorList>
    </citation>
    <scope>NUCLEOTIDE SEQUENCE</scope>
    <source>
        <strain evidence="1">C1424</strain>
    </source>
</reference>